<reference evidence="1 2" key="1">
    <citation type="journal article" date="2019" name="Sci. Rep.">
        <title>Orb-weaving spider Araneus ventricosus genome elucidates the spidroin gene catalogue.</title>
        <authorList>
            <person name="Kono N."/>
            <person name="Nakamura H."/>
            <person name="Ohtoshi R."/>
            <person name="Moran D.A.P."/>
            <person name="Shinohara A."/>
            <person name="Yoshida Y."/>
            <person name="Fujiwara M."/>
            <person name="Mori M."/>
            <person name="Tomita M."/>
            <person name="Arakawa K."/>
        </authorList>
    </citation>
    <scope>NUCLEOTIDE SEQUENCE [LARGE SCALE GENOMIC DNA]</scope>
</reference>
<organism evidence="1 2">
    <name type="scientific">Araneus ventricosus</name>
    <name type="common">Orbweaver spider</name>
    <name type="synonym">Epeira ventricosa</name>
    <dbReference type="NCBI Taxonomy" id="182803"/>
    <lineage>
        <taxon>Eukaryota</taxon>
        <taxon>Metazoa</taxon>
        <taxon>Ecdysozoa</taxon>
        <taxon>Arthropoda</taxon>
        <taxon>Chelicerata</taxon>
        <taxon>Arachnida</taxon>
        <taxon>Araneae</taxon>
        <taxon>Araneomorphae</taxon>
        <taxon>Entelegynae</taxon>
        <taxon>Araneoidea</taxon>
        <taxon>Araneidae</taxon>
        <taxon>Araneus</taxon>
    </lineage>
</organism>
<proteinExistence type="predicted"/>
<comment type="caution">
    <text evidence="1">The sequence shown here is derived from an EMBL/GenBank/DDBJ whole genome shotgun (WGS) entry which is preliminary data.</text>
</comment>
<dbReference type="Proteomes" id="UP000499080">
    <property type="component" value="Unassembled WGS sequence"/>
</dbReference>
<sequence length="103" mass="11761">KNFYGEGSLPFSSNPQFERSLIQLDSISAVQNQFFVGVSQVLARRKAKGWTHLCNMAELSVVYFWFRLLVRVHFRFPVTLQGPGDRQSIGFISQAPSSDQFFV</sequence>
<dbReference type="EMBL" id="BGPR01085108">
    <property type="protein sequence ID" value="GBL98087.1"/>
    <property type="molecule type" value="Genomic_DNA"/>
</dbReference>
<dbReference type="AlphaFoldDB" id="A0A4Y2C2U8"/>
<accession>A0A4Y2C2U8</accession>
<evidence type="ECO:0000313" key="2">
    <source>
        <dbReference type="Proteomes" id="UP000499080"/>
    </source>
</evidence>
<keyword evidence="2" id="KW-1185">Reference proteome</keyword>
<gene>
    <name evidence="1" type="ORF">AVEN_142632_1</name>
</gene>
<name>A0A4Y2C2U8_ARAVE</name>
<protein>
    <submittedName>
        <fullName evidence="1">Uncharacterized protein</fullName>
    </submittedName>
</protein>
<feature type="non-terminal residue" evidence="1">
    <location>
        <position position="1"/>
    </location>
</feature>
<evidence type="ECO:0000313" key="1">
    <source>
        <dbReference type="EMBL" id="GBL98087.1"/>
    </source>
</evidence>